<protein>
    <submittedName>
        <fullName evidence="1">Uncharacterized protein</fullName>
    </submittedName>
</protein>
<name>A0A3M7T8Q7_BRAPC</name>
<evidence type="ECO:0000313" key="1">
    <source>
        <dbReference type="EMBL" id="RNA44454.1"/>
    </source>
</evidence>
<sequence length="103" mass="11876">MQNEKKIYNFCCNDQNSIQQTCKSAQFAQILQTYAIFNNVILRETESAWTTGSVSLVPHLENNKKIGQSCLKVPKKSPEPDFFFKFARSGFILKNILVQIYSY</sequence>
<dbReference type="AlphaFoldDB" id="A0A3M7T8Q7"/>
<dbReference type="Proteomes" id="UP000276133">
    <property type="component" value="Unassembled WGS sequence"/>
</dbReference>
<dbReference type="EMBL" id="REGN01000100">
    <property type="protein sequence ID" value="RNA44454.1"/>
    <property type="molecule type" value="Genomic_DNA"/>
</dbReference>
<comment type="caution">
    <text evidence="1">The sequence shown here is derived from an EMBL/GenBank/DDBJ whole genome shotgun (WGS) entry which is preliminary data.</text>
</comment>
<keyword evidence="2" id="KW-1185">Reference proteome</keyword>
<evidence type="ECO:0000313" key="2">
    <source>
        <dbReference type="Proteomes" id="UP000276133"/>
    </source>
</evidence>
<reference evidence="1 2" key="1">
    <citation type="journal article" date="2018" name="Sci. Rep.">
        <title>Genomic signatures of local adaptation to the degree of environmental predictability in rotifers.</title>
        <authorList>
            <person name="Franch-Gras L."/>
            <person name="Hahn C."/>
            <person name="Garcia-Roger E.M."/>
            <person name="Carmona M.J."/>
            <person name="Serra M."/>
            <person name="Gomez A."/>
        </authorList>
    </citation>
    <scope>NUCLEOTIDE SEQUENCE [LARGE SCALE GENOMIC DNA]</scope>
    <source>
        <strain evidence="1">HYR1</strain>
    </source>
</reference>
<gene>
    <name evidence="1" type="ORF">BpHYR1_002098</name>
</gene>
<accession>A0A3M7T8Q7</accession>
<proteinExistence type="predicted"/>
<organism evidence="1 2">
    <name type="scientific">Brachionus plicatilis</name>
    <name type="common">Marine rotifer</name>
    <name type="synonym">Brachionus muelleri</name>
    <dbReference type="NCBI Taxonomy" id="10195"/>
    <lineage>
        <taxon>Eukaryota</taxon>
        <taxon>Metazoa</taxon>
        <taxon>Spiralia</taxon>
        <taxon>Gnathifera</taxon>
        <taxon>Rotifera</taxon>
        <taxon>Eurotatoria</taxon>
        <taxon>Monogononta</taxon>
        <taxon>Pseudotrocha</taxon>
        <taxon>Ploima</taxon>
        <taxon>Brachionidae</taxon>
        <taxon>Brachionus</taxon>
    </lineage>
</organism>